<evidence type="ECO:0000259" key="14">
    <source>
        <dbReference type="PROSITE" id="PS50975"/>
    </source>
</evidence>
<dbReference type="Pfam" id="PF02844">
    <property type="entry name" value="GARS_N"/>
    <property type="match status" value="1"/>
</dbReference>
<dbReference type="InterPro" id="IPR011054">
    <property type="entry name" value="Rudment_hybrid_motif"/>
</dbReference>
<dbReference type="AlphaFoldDB" id="A0AAW6U7J3"/>
<name>A0AAW6U7J3_9MOLU</name>
<evidence type="ECO:0000256" key="12">
    <source>
        <dbReference type="HAMAP-Rule" id="MF_00138"/>
    </source>
</evidence>
<proteinExistence type="inferred from homology"/>
<dbReference type="InterPro" id="IPR037123">
    <property type="entry name" value="PRibGlycinamide_synth_C_sf"/>
</dbReference>
<dbReference type="PROSITE" id="PS50975">
    <property type="entry name" value="ATP_GRASP"/>
    <property type="match status" value="1"/>
</dbReference>
<dbReference type="SMART" id="SM01210">
    <property type="entry name" value="GARS_C"/>
    <property type="match status" value="1"/>
</dbReference>
<dbReference type="PANTHER" id="PTHR43472">
    <property type="entry name" value="PHOSPHORIBOSYLAMINE--GLYCINE LIGASE"/>
    <property type="match status" value="1"/>
</dbReference>
<protein>
    <recommendedName>
        <fullName evidence="4 12">Phosphoribosylamine--glycine ligase</fullName>
        <ecNumber evidence="4 12">6.3.4.13</ecNumber>
    </recommendedName>
    <alternativeName>
        <fullName evidence="12">GARS</fullName>
    </alternativeName>
    <alternativeName>
        <fullName evidence="10 12">Glycinamide ribonucleotide synthetase</fullName>
    </alternativeName>
    <alternativeName>
        <fullName evidence="11 12">Phosphoribosylglycinamide synthetase</fullName>
    </alternativeName>
</protein>
<dbReference type="InterPro" id="IPR020560">
    <property type="entry name" value="PRibGlycinamide_synth_C-dom"/>
</dbReference>
<dbReference type="GO" id="GO:0004637">
    <property type="term" value="F:phosphoribosylamine-glycine ligase activity"/>
    <property type="evidence" value="ECO:0007669"/>
    <property type="project" value="UniProtKB-UniRule"/>
</dbReference>
<dbReference type="EC" id="6.3.4.13" evidence="4 12"/>
<dbReference type="Pfam" id="PF02843">
    <property type="entry name" value="GARS_C"/>
    <property type="match status" value="1"/>
</dbReference>
<keyword evidence="8 13" id="KW-0067">ATP-binding</keyword>
<dbReference type="Gene3D" id="3.40.50.20">
    <property type="match status" value="1"/>
</dbReference>
<evidence type="ECO:0000256" key="5">
    <source>
        <dbReference type="ARBA" id="ARBA00022598"/>
    </source>
</evidence>
<dbReference type="InterPro" id="IPR013815">
    <property type="entry name" value="ATP_grasp_subdomain_1"/>
</dbReference>
<dbReference type="InterPro" id="IPR020561">
    <property type="entry name" value="PRibGlycinamid_synth_ATP-grasp"/>
</dbReference>
<dbReference type="InterPro" id="IPR011761">
    <property type="entry name" value="ATP-grasp"/>
</dbReference>
<evidence type="ECO:0000256" key="10">
    <source>
        <dbReference type="ARBA" id="ARBA00042242"/>
    </source>
</evidence>
<evidence type="ECO:0000256" key="9">
    <source>
        <dbReference type="ARBA" id="ARBA00038345"/>
    </source>
</evidence>
<dbReference type="PANTHER" id="PTHR43472:SF1">
    <property type="entry name" value="PHOSPHORIBOSYLAMINE--GLYCINE LIGASE, CHLOROPLASTIC"/>
    <property type="match status" value="1"/>
</dbReference>
<dbReference type="GO" id="GO:0009113">
    <property type="term" value="P:purine nucleobase biosynthetic process"/>
    <property type="evidence" value="ECO:0007669"/>
    <property type="project" value="InterPro"/>
</dbReference>
<comment type="cofactor">
    <cofactor evidence="2">
        <name>Mg(2+)</name>
        <dbReference type="ChEBI" id="CHEBI:18420"/>
    </cofactor>
</comment>
<comment type="pathway">
    <text evidence="3 12">Purine metabolism; IMP biosynthesis via de novo pathway; N(1)-(5-phospho-D-ribosyl)glycinamide from 5-phospho-alpha-D-ribose 1-diphosphate: step 2/2.</text>
</comment>
<reference evidence="15" key="1">
    <citation type="submission" date="2023-05" db="EMBL/GenBank/DDBJ databases">
        <title>Mariniplasma microaerophilum sp. nov., a novel anaerobic mollicute isolated from terrestrial mud volcano, Taman Peninsula, Russia.</title>
        <authorList>
            <person name="Khomyakova M.A."/>
            <person name="Merkel A.Y."/>
            <person name="Slobodkin A.I."/>
        </authorList>
    </citation>
    <scope>NUCLEOTIDE SEQUENCE</scope>
    <source>
        <strain evidence="15">M4Ah</strain>
    </source>
</reference>
<dbReference type="EMBL" id="JASCXW010000006">
    <property type="protein sequence ID" value="MDI6452579.1"/>
    <property type="molecule type" value="Genomic_DNA"/>
</dbReference>
<feature type="domain" description="ATP-grasp" evidence="14">
    <location>
        <begin position="107"/>
        <end position="307"/>
    </location>
</feature>
<sequence>MKILIVGQGGREHALAWIALRSPLVSQVFVIPGNDGMKDVATTINLKADDYEGIIRFAVNEKIDLTIIGNEQPLIDGLADMMIENNILVFGPSKKAAMIEGSKLFAKQMMKKYNIPTASYQMIHSLEEAELYLNKQTFPVVIKIDGLAAGKGVVIAQNYDEAIAAVQSSLSLNQPVLIETFLEGIEFSLIALVHQNQVYAFDLAQDYKRAYDFHKGPNTGGMGCYSPVDLIPLDAVKEAMEKIMRPLAEGLVNEGIPFTGFLYGGLMLTKEGVKVIEFNARFGDPEAEVILPRLKSDLINEIMNLMQNKPVQLEFINQACVGVVLASIGYPGHYEKGLPIEISEHPKRILFHMGTKKEANQFVTNGGRVLINVTLGESIEDARNNCYKTLKTIQSESLFHRNDIGQLKS</sequence>
<dbReference type="Gene3D" id="3.90.600.10">
    <property type="entry name" value="Phosphoribosylglycinamide synthetase, C-terminal domain"/>
    <property type="match status" value="1"/>
</dbReference>
<evidence type="ECO:0000256" key="8">
    <source>
        <dbReference type="ARBA" id="ARBA00022840"/>
    </source>
</evidence>
<keyword evidence="6 13" id="KW-0547">Nucleotide-binding</keyword>
<keyword evidence="7 12" id="KW-0658">Purine biosynthesis</keyword>
<keyword evidence="16" id="KW-1185">Reference proteome</keyword>
<dbReference type="Gene3D" id="3.30.470.20">
    <property type="entry name" value="ATP-grasp fold, B domain"/>
    <property type="match status" value="1"/>
</dbReference>
<dbReference type="NCBIfam" id="TIGR00877">
    <property type="entry name" value="purD"/>
    <property type="match status" value="1"/>
</dbReference>
<dbReference type="SUPFAM" id="SSF56059">
    <property type="entry name" value="Glutathione synthetase ATP-binding domain-like"/>
    <property type="match status" value="1"/>
</dbReference>
<dbReference type="InterPro" id="IPR016185">
    <property type="entry name" value="PreATP-grasp_dom_sf"/>
</dbReference>
<dbReference type="Proteomes" id="UP001431532">
    <property type="component" value="Unassembled WGS sequence"/>
</dbReference>
<comment type="similarity">
    <text evidence="9 12">Belongs to the GARS family.</text>
</comment>
<dbReference type="SUPFAM" id="SSF51246">
    <property type="entry name" value="Rudiment single hybrid motif"/>
    <property type="match status" value="1"/>
</dbReference>
<organism evidence="15 16">
    <name type="scientific">Peloplasma aerotolerans</name>
    <dbReference type="NCBI Taxonomy" id="3044389"/>
    <lineage>
        <taxon>Bacteria</taxon>
        <taxon>Bacillati</taxon>
        <taxon>Mycoplasmatota</taxon>
        <taxon>Mollicutes</taxon>
        <taxon>Acholeplasmatales</taxon>
        <taxon>Acholeplasmataceae</taxon>
        <taxon>Peloplasma</taxon>
    </lineage>
</organism>
<evidence type="ECO:0000256" key="11">
    <source>
        <dbReference type="ARBA" id="ARBA00042864"/>
    </source>
</evidence>
<accession>A0AAW6U7J3</accession>
<dbReference type="Pfam" id="PF01071">
    <property type="entry name" value="GARS_A"/>
    <property type="match status" value="1"/>
</dbReference>
<comment type="cofactor">
    <cofactor evidence="1">
        <name>Mn(2+)</name>
        <dbReference type="ChEBI" id="CHEBI:29035"/>
    </cofactor>
</comment>
<evidence type="ECO:0000256" key="6">
    <source>
        <dbReference type="ARBA" id="ARBA00022741"/>
    </source>
</evidence>
<dbReference type="SUPFAM" id="SSF52440">
    <property type="entry name" value="PreATP-grasp domain"/>
    <property type="match status" value="1"/>
</dbReference>
<evidence type="ECO:0000256" key="4">
    <source>
        <dbReference type="ARBA" id="ARBA00013255"/>
    </source>
</evidence>
<dbReference type="GO" id="GO:0006189">
    <property type="term" value="P:'de novo' IMP biosynthetic process"/>
    <property type="evidence" value="ECO:0007669"/>
    <property type="project" value="UniProtKB-UniRule"/>
</dbReference>
<comment type="catalytic activity">
    <reaction evidence="12">
        <text>5-phospho-beta-D-ribosylamine + glycine + ATP = N(1)-(5-phospho-beta-D-ribosyl)glycinamide + ADP + phosphate + H(+)</text>
        <dbReference type="Rhea" id="RHEA:17453"/>
        <dbReference type="ChEBI" id="CHEBI:15378"/>
        <dbReference type="ChEBI" id="CHEBI:30616"/>
        <dbReference type="ChEBI" id="CHEBI:43474"/>
        <dbReference type="ChEBI" id="CHEBI:57305"/>
        <dbReference type="ChEBI" id="CHEBI:58681"/>
        <dbReference type="ChEBI" id="CHEBI:143788"/>
        <dbReference type="ChEBI" id="CHEBI:456216"/>
        <dbReference type="EC" id="6.3.4.13"/>
    </reaction>
</comment>
<dbReference type="InterPro" id="IPR000115">
    <property type="entry name" value="PRibGlycinamide_synth"/>
</dbReference>
<dbReference type="RefSeq" id="WP_282838995.1">
    <property type="nucleotide sequence ID" value="NZ_JASCXW010000006.1"/>
</dbReference>
<dbReference type="InterPro" id="IPR020559">
    <property type="entry name" value="PRibGlycinamide_synth_CS"/>
</dbReference>
<evidence type="ECO:0000256" key="3">
    <source>
        <dbReference type="ARBA" id="ARBA00005174"/>
    </source>
</evidence>
<gene>
    <name evidence="12 15" type="primary">purD</name>
    <name evidence="15" type="ORF">QJ521_03280</name>
</gene>
<evidence type="ECO:0000256" key="13">
    <source>
        <dbReference type="PROSITE-ProRule" id="PRU00409"/>
    </source>
</evidence>
<dbReference type="Gene3D" id="3.30.1490.20">
    <property type="entry name" value="ATP-grasp fold, A domain"/>
    <property type="match status" value="1"/>
</dbReference>
<evidence type="ECO:0000313" key="16">
    <source>
        <dbReference type="Proteomes" id="UP001431532"/>
    </source>
</evidence>
<dbReference type="InterPro" id="IPR020562">
    <property type="entry name" value="PRibGlycinamide_synth_N"/>
</dbReference>
<dbReference type="GO" id="GO:0046872">
    <property type="term" value="F:metal ion binding"/>
    <property type="evidence" value="ECO:0007669"/>
    <property type="project" value="InterPro"/>
</dbReference>
<dbReference type="PROSITE" id="PS00184">
    <property type="entry name" value="GARS"/>
    <property type="match status" value="1"/>
</dbReference>
<dbReference type="GO" id="GO:0005524">
    <property type="term" value="F:ATP binding"/>
    <property type="evidence" value="ECO:0007669"/>
    <property type="project" value="UniProtKB-UniRule"/>
</dbReference>
<evidence type="ECO:0000256" key="2">
    <source>
        <dbReference type="ARBA" id="ARBA00001946"/>
    </source>
</evidence>
<evidence type="ECO:0000256" key="1">
    <source>
        <dbReference type="ARBA" id="ARBA00001936"/>
    </source>
</evidence>
<evidence type="ECO:0000313" key="15">
    <source>
        <dbReference type="EMBL" id="MDI6452579.1"/>
    </source>
</evidence>
<comment type="caution">
    <text evidence="15">The sequence shown here is derived from an EMBL/GenBank/DDBJ whole genome shotgun (WGS) entry which is preliminary data.</text>
</comment>
<dbReference type="SMART" id="SM01209">
    <property type="entry name" value="GARS_A"/>
    <property type="match status" value="1"/>
</dbReference>
<dbReference type="HAMAP" id="MF_00138">
    <property type="entry name" value="GARS"/>
    <property type="match status" value="1"/>
</dbReference>
<keyword evidence="5 12" id="KW-0436">Ligase</keyword>
<evidence type="ECO:0000256" key="7">
    <source>
        <dbReference type="ARBA" id="ARBA00022755"/>
    </source>
</evidence>